<feature type="signal peptide" evidence="1">
    <location>
        <begin position="1"/>
        <end position="25"/>
    </location>
</feature>
<feature type="chain" id="PRO_5019121038" evidence="1">
    <location>
        <begin position="26"/>
        <end position="369"/>
    </location>
</feature>
<sequence length="369" mass="42064">MKNIFVLTLLSSFLLILGMTNSSLAQEFHDNHPSDHDTTYYISYNEQLHLRLYTVYKYNNLIVNADEQGNDNLTYTPNGNLNVGFGFNYKGLGINIGLNLPAINNDDDKFGETQKLDMRSYVYGRKYAFDLGLQFYKGFYISELNRDTPPDNTDPIELRGDMKIHTVGVSVLKIHNHEKFSFRAAFAQTEVQKKTAGSIIYGPYINFVRIKADSSLIPEYIRNEYLLSSNIVEGWYGSMGIAGGYAQSLILFKRFFITAAAAIGYGATFGHSYYETQKGNVNDTAWKGGVKINSRVALGYNTERTYVGGSFVLESYNITTSEENMSLYWMGQFRFNVVRRFNWKVGPLDWAFDKKDKLLKSGPYKKQKN</sequence>
<dbReference type="AlphaFoldDB" id="A0A3S9P1X0"/>
<protein>
    <submittedName>
        <fullName evidence="2">DUF4421 domain-containing protein</fullName>
    </submittedName>
</protein>
<evidence type="ECO:0000256" key="1">
    <source>
        <dbReference type="SAM" id="SignalP"/>
    </source>
</evidence>
<accession>A0A3S9P1X0</accession>
<proteinExistence type="predicted"/>
<keyword evidence="3" id="KW-1185">Reference proteome</keyword>
<dbReference type="Proteomes" id="UP000267268">
    <property type="component" value="Chromosome 1"/>
</dbReference>
<keyword evidence="1" id="KW-0732">Signal</keyword>
<name>A0A3S9P1X0_9BACT</name>
<dbReference type="Pfam" id="PF14391">
    <property type="entry name" value="DUF4421"/>
    <property type="match status" value="1"/>
</dbReference>
<dbReference type="EMBL" id="CP034562">
    <property type="protein sequence ID" value="AZQ62177.1"/>
    <property type="molecule type" value="Genomic_DNA"/>
</dbReference>
<dbReference type="KEGG" id="fll:EI427_07990"/>
<evidence type="ECO:0000313" key="3">
    <source>
        <dbReference type="Proteomes" id="UP000267268"/>
    </source>
</evidence>
<gene>
    <name evidence="2" type="ORF">EI427_07990</name>
</gene>
<reference evidence="2 3" key="1">
    <citation type="submission" date="2018-12" db="EMBL/GenBank/DDBJ databases">
        <title>Flammeovirga pectinis sp. nov., isolated from the gut of the Korean scallop, Patinopecten yessoensis.</title>
        <authorList>
            <person name="Bae J.-W."/>
            <person name="Jeong Y.-S."/>
            <person name="Kang W."/>
        </authorList>
    </citation>
    <scope>NUCLEOTIDE SEQUENCE [LARGE SCALE GENOMIC DNA]</scope>
    <source>
        <strain evidence="2 3">L12M1</strain>
    </source>
</reference>
<dbReference type="InterPro" id="IPR025535">
    <property type="entry name" value="DUF4421"/>
</dbReference>
<organism evidence="2 3">
    <name type="scientific">Flammeovirga pectinis</name>
    <dbReference type="NCBI Taxonomy" id="2494373"/>
    <lineage>
        <taxon>Bacteria</taxon>
        <taxon>Pseudomonadati</taxon>
        <taxon>Bacteroidota</taxon>
        <taxon>Cytophagia</taxon>
        <taxon>Cytophagales</taxon>
        <taxon>Flammeovirgaceae</taxon>
        <taxon>Flammeovirga</taxon>
    </lineage>
</organism>
<evidence type="ECO:0000313" key="2">
    <source>
        <dbReference type="EMBL" id="AZQ62177.1"/>
    </source>
</evidence>
<dbReference type="RefSeq" id="WP_126613420.1">
    <property type="nucleotide sequence ID" value="NZ_CP034562.1"/>
</dbReference>